<dbReference type="InterPro" id="IPR036397">
    <property type="entry name" value="RNaseH_sf"/>
</dbReference>
<organism evidence="1 2">
    <name type="scientific">Paramuricea clavata</name>
    <name type="common">Red gorgonian</name>
    <name type="synonym">Violescent sea-whip</name>
    <dbReference type="NCBI Taxonomy" id="317549"/>
    <lineage>
        <taxon>Eukaryota</taxon>
        <taxon>Metazoa</taxon>
        <taxon>Cnidaria</taxon>
        <taxon>Anthozoa</taxon>
        <taxon>Octocorallia</taxon>
        <taxon>Malacalcyonacea</taxon>
        <taxon>Plexauridae</taxon>
        <taxon>Paramuricea</taxon>
    </lineage>
</organism>
<accession>A0A6S7HNX8</accession>
<dbReference type="Gene3D" id="1.10.150.130">
    <property type="match status" value="1"/>
</dbReference>
<dbReference type="GO" id="GO:0003677">
    <property type="term" value="F:DNA binding"/>
    <property type="evidence" value="ECO:0007669"/>
    <property type="project" value="InterPro"/>
</dbReference>
<dbReference type="CDD" id="cd09275">
    <property type="entry name" value="RNase_HI_RT_DIRS1"/>
    <property type="match status" value="1"/>
</dbReference>
<dbReference type="Pfam" id="PF05869">
    <property type="entry name" value="Dam"/>
    <property type="match status" value="1"/>
</dbReference>
<name>A0A6S7HNX8_PARCT</name>
<dbReference type="OrthoDB" id="5949962at2759"/>
<dbReference type="Proteomes" id="UP001152795">
    <property type="component" value="Unassembled WGS sequence"/>
</dbReference>
<dbReference type="PANTHER" id="PTHR33050:SF7">
    <property type="entry name" value="RIBONUCLEASE H"/>
    <property type="match status" value="1"/>
</dbReference>
<dbReference type="InterPro" id="IPR052055">
    <property type="entry name" value="Hepadnavirus_pol/RT"/>
</dbReference>
<gene>
    <name evidence="1" type="ORF">PACLA_8A018998</name>
</gene>
<reference evidence="1" key="1">
    <citation type="submission" date="2020-04" db="EMBL/GenBank/DDBJ databases">
        <authorList>
            <person name="Alioto T."/>
            <person name="Alioto T."/>
            <person name="Gomez Garrido J."/>
        </authorList>
    </citation>
    <scope>NUCLEOTIDE SEQUENCE</scope>
    <source>
        <strain evidence="1">A484AB</strain>
    </source>
</reference>
<dbReference type="SUPFAM" id="SSF53098">
    <property type="entry name" value="Ribonuclease H-like"/>
    <property type="match status" value="1"/>
</dbReference>
<dbReference type="EMBL" id="CACRXK020005306">
    <property type="protein sequence ID" value="CAB4005757.1"/>
    <property type="molecule type" value="Genomic_DNA"/>
</dbReference>
<dbReference type="AlphaFoldDB" id="A0A6S7HNX8"/>
<sequence>MSHAAFVYLDDGISGHKQRLDAVAASIIHKNDLTLSGLVANDEKCHWEPMQLFYTISQRGSWSDYITDIPPLLVEELRFWLTNLGCLNGYSMTPKVSAEPLYIYTDASSFGYGGYLASMHEFKAQGHWTLQQKVKSSRFRELLAILQVLKVFLKHLEHKRIKVFSDSQSACRIVLVGSRVPELQHIAVEIFNLCFFNDIQIESQWIPRTQNQIADALSKTTDLDDWQLQPQLFNLLHAKWGPFTIDRFASSHNKQLPRFNSRFWCPDAEAVDCFTQNWSNDTNWLCPPVSLVIPTIRHMCSCKDEFRVGVWKDCLQIQDPSLLRLASSLPKVVLSAKARTTTLHYAYAWNRWKTWSESKLGVAYLPAQPMCVALYLRDLLESAQTSSPIDTAFYSIRWGHSWLDSHLRLIIQLSNQLMKVVKEFLQSRDNRKSLFNPTCCDSWWTCMATAPHLQPIFVYSLLF</sequence>
<dbReference type="Gene3D" id="3.30.420.10">
    <property type="entry name" value="Ribonuclease H-like superfamily/Ribonuclease H"/>
    <property type="match status" value="1"/>
</dbReference>
<dbReference type="InterPro" id="IPR012337">
    <property type="entry name" value="RNaseH-like_sf"/>
</dbReference>
<dbReference type="Pfam" id="PF13456">
    <property type="entry name" value="RVT_3"/>
    <property type="match status" value="1"/>
</dbReference>
<dbReference type="InterPro" id="IPR002156">
    <property type="entry name" value="RNaseH_domain"/>
</dbReference>
<comment type="caution">
    <text evidence="1">The sequence shown here is derived from an EMBL/GenBank/DDBJ whole genome shotgun (WGS) entry which is preliminary data.</text>
</comment>
<evidence type="ECO:0000313" key="2">
    <source>
        <dbReference type="Proteomes" id="UP001152795"/>
    </source>
</evidence>
<protein>
    <submittedName>
        <fullName evidence="1">Integrase recombinase xerD-like</fullName>
    </submittedName>
</protein>
<proteinExistence type="predicted"/>
<dbReference type="GO" id="GO:0009307">
    <property type="term" value="P:DNA restriction-modification system"/>
    <property type="evidence" value="ECO:0007669"/>
    <property type="project" value="InterPro"/>
</dbReference>
<dbReference type="GO" id="GO:0009007">
    <property type="term" value="F:site-specific DNA-methyltransferase (adenine-specific) activity"/>
    <property type="evidence" value="ECO:0007669"/>
    <property type="project" value="InterPro"/>
</dbReference>
<dbReference type="InterPro" id="IPR010998">
    <property type="entry name" value="Integrase_recombinase_N"/>
</dbReference>
<dbReference type="InterPro" id="IPR008593">
    <property type="entry name" value="Dam_MeTrfase"/>
</dbReference>
<dbReference type="GO" id="GO:0004523">
    <property type="term" value="F:RNA-DNA hybrid ribonuclease activity"/>
    <property type="evidence" value="ECO:0007669"/>
    <property type="project" value="InterPro"/>
</dbReference>
<dbReference type="SUPFAM" id="SSF47823">
    <property type="entry name" value="lambda integrase-like, N-terminal domain"/>
    <property type="match status" value="1"/>
</dbReference>
<evidence type="ECO:0000313" key="1">
    <source>
        <dbReference type="EMBL" id="CAB4005757.1"/>
    </source>
</evidence>
<keyword evidence="2" id="KW-1185">Reference proteome</keyword>
<dbReference type="PANTHER" id="PTHR33050">
    <property type="entry name" value="REVERSE TRANSCRIPTASE DOMAIN-CONTAINING PROTEIN"/>
    <property type="match status" value="1"/>
</dbReference>